<dbReference type="OrthoDB" id="997337at2759"/>
<dbReference type="Proteomes" id="UP000250321">
    <property type="component" value="Unassembled WGS sequence"/>
</dbReference>
<organism evidence="2 3">
    <name type="scientific">Prunus yedoensis var. nudiflora</name>
    <dbReference type="NCBI Taxonomy" id="2094558"/>
    <lineage>
        <taxon>Eukaryota</taxon>
        <taxon>Viridiplantae</taxon>
        <taxon>Streptophyta</taxon>
        <taxon>Embryophyta</taxon>
        <taxon>Tracheophyta</taxon>
        <taxon>Spermatophyta</taxon>
        <taxon>Magnoliopsida</taxon>
        <taxon>eudicotyledons</taxon>
        <taxon>Gunneridae</taxon>
        <taxon>Pentapetalae</taxon>
        <taxon>rosids</taxon>
        <taxon>fabids</taxon>
        <taxon>Rosales</taxon>
        <taxon>Rosaceae</taxon>
        <taxon>Amygdaloideae</taxon>
        <taxon>Amygdaleae</taxon>
        <taxon>Prunus</taxon>
    </lineage>
</organism>
<sequence length="234" mass="25568">MGFTHLLLLEEIVSVQALLPKFPVPSFLVHLRPSFEGDSFVKQGVDNALLLPAVLPSTPLLLGTSDIAAGIALHLPTVLPPTPPLPGTSDMATDTALRLPVALPSYSSSSRNIRHSCRHCRVGDVSTNSTFMGHSSEKSLSWHDWENSFIAFKAFFDSGIKILRSIDELLPLCYQFDGYAMFQSAFVYPETIGVLRKFMDKNGGFMDITGVTSSFSRSTAFRALGLVLHGMDTM</sequence>
<feature type="chain" id="PRO_5016329907" evidence="1">
    <location>
        <begin position="18"/>
        <end position="234"/>
    </location>
</feature>
<keyword evidence="1" id="KW-0732">Signal</keyword>
<proteinExistence type="predicted"/>
<protein>
    <submittedName>
        <fullName evidence="2">Uncharacterized protein</fullName>
    </submittedName>
</protein>
<feature type="signal peptide" evidence="1">
    <location>
        <begin position="1"/>
        <end position="17"/>
    </location>
</feature>
<evidence type="ECO:0000313" key="2">
    <source>
        <dbReference type="EMBL" id="PQQ02779.1"/>
    </source>
</evidence>
<reference evidence="2 3" key="1">
    <citation type="submission" date="2018-02" db="EMBL/GenBank/DDBJ databases">
        <title>Draft genome of wild Prunus yedoensis var. nudiflora.</title>
        <authorList>
            <person name="Baek S."/>
            <person name="Kim J.-H."/>
            <person name="Choi K."/>
            <person name="Kim G.-B."/>
            <person name="Cho A."/>
            <person name="Jang H."/>
            <person name="Shin C.-H."/>
            <person name="Yu H.-J."/>
            <person name="Mun J.-H."/>
        </authorList>
    </citation>
    <scope>NUCLEOTIDE SEQUENCE [LARGE SCALE GENOMIC DNA]</scope>
    <source>
        <strain evidence="3">cv. Jeju island</strain>
        <tissue evidence="2">Leaf</tissue>
    </source>
</reference>
<evidence type="ECO:0000256" key="1">
    <source>
        <dbReference type="SAM" id="SignalP"/>
    </source>
</evidence>
<comment type="caution">
    <text evidence="2">The sequence shown here is derived from an EMBL/GenBank/DDBJ whole genome shotgun (WGS) entry which is preliminary data.</text>
</comment>
<dbReference type="AlphaFoldDB" id="A0A314YCX5"/>
<accession>A0A314YCX5</accession>
<name>A0A314YCX5_PRUYE</name>
<evidence type="ECO:0000313" key="3">
    <source>
        <dbReference type="Proteomes" id="UP000250321"/>
    </source>
</evidence>
<keyword evidence="3" id="KW-1185">Reference proteome</keyword>
<dbReference type="EMBL" id="PJQY01001413">
    <property type="protein sequence ID" value="PQQ02779.1"/>
    <property type="molecule type" value="Genomic_DNA"/>
</dbReference>
<gene>
    <name evidence="2" type="ORF">Pyn_01569</name>
</gene>